<organism evidence="1 2">
    <name type="scientific">Paludibacter jiangxiensis</name>
    <dbReference type="NCBI Taxonomy" id="681398"/>
    <lineage>
        <taxon>Bacteria</taxon>
        <taxon>Pseudomonadati</taxon>
        <taxon>Bacteroidota</taxon>
        <taxon>Bacteroidia</taxon>
        <taxon>Bacteroidales</taxon>
        <taxon>Paludibacteraceae</taxon>
        <taxon>Paludibacter</taxon>
    </lineage>
</organism>
<dbReference type="RefSeq" id="WP_068701442.1">
    <property type="nucleotide sequence ID" value="NZ_BDCR01000001.1"/>
</dbReference>
<dbReference type="STRING" id="681398.PJIAN_1357"/>
<proteinExistence type="predicted"/>
<dbReference type="EMBL" id="BDCR01000001">
    <property type="protein sequence ID" value="GAT61773.1"/>
    <property type="molecule type" value="Genomic_DNA"/>
</dbReference>
<protein>
    <submittedName>
        <fullName evidence="1">V/A-type H+-transporting ATPase subunit E</fullName>
    </submittedName>
</protein>
<keyword evidence="2" id="KW-1185">Reference proteome</keyword>
<evidence type="ECO:0000313" key="2">
    <source>
        <dbReference type="Proteomes" id="UP000076586"/>
    </source>
</evidence>
<gene>
    <name evidence="1" type="ORF">PJIAN_1357</name>
</gene>
<name>A0A170YFZ4_9BACT</name>
<dbReference type="Proteomes" id="UP000076586">
    <property type="component" value="Unassembled WGS sequence"/>
</dbReference>
<dbReference type="OrthoDB" id="1093377at2"/>
<accession>A0A170YFZ4</accession>
<reference evidence="2" key="1">
    <citation type="submission" date="2016-04" db="EMBL/GenBank/DDBJ databases">
        <title>Draft genome sequence of Paludibacter jiangxiensis strain NM7.</title>
        <authorList>
            <person name="Qiu Y."/>
            <person name="Matsuura N."/>
            <person name="Ohashi A."/>
            <person name="Tourlousse M.D."/>
            <person name="Sekiguchi Y."/>
        </authorList>
    </citation>
    <scope>NUCLEOTIDE SEQUENCE [LARGE SCALE GENOMIC DNA]</scope>
    <source>
        <strain evidence="2">NM7</strain>
    </source>
</reference>
<sequence>MNSTLQELTDKIYLEGVEKGKSEAATIVSKAQDEAAAILQKAEADAAAVVAQAKKQAEELDKNTRSELKLFAQQSVEALKTEVVNLINGKITDDSVKAAVVDKAFMQKVILSFTQEWAKKEQIVIEAKDAEALTAYFASNAKELLNNGVTIKEVNGAKTDFAVQPASGGYKITFGEAEFVEYFKEFLRPKLVELLF</sequence>
<reference evidence="2" key="2">
    <citation type="journal article" date="2017" name="Genome Announc.">
        <title>Draft genome sequence of Paludibacter jiangxiensis NM7(T), a propionate-producing fermentative bacterium.</title>
        <authorList>
            <person name="Qiu Y.-L."/>
            <person name="Tourlousse D.M."/>
            <person name="Matsuura N."/>
            <person name="Ohashi A."/>
            <person name="Sekiguchi Y."/>
        </authorList>
    </citation>
    <scope>NUCLEOTIDE SEQUENCE [LARGE SCALE GENOMIC DNA]</scope>
    <source>
        <strain evidence="2">NM7</strain>
    </source>
</reference>
<dbReference type="AlphaFoldDB" id="A0A170YFZ4"/>
<comment type="caution">
    <text evidence="1">The sequence shown here is derived from an EMBL/GenBank/DDBJ whole genome shotgun (WGS) entry which is preliminary data.</text>
</comment>
<evidence type="ECO:0000313" key="1">
    <source>
        <dbReference type="EMBL" id="GAT61773.1"/>
    </source>
</evidence>